<dbReference type="Gene3D" id="3.60.21.10">
    <property type="match status" value="1"/>
</dbReference>
<evidence type="ECO:0000259" key="2">
    <source>
        <dbReference type="Pfam" id="PF00149"/>
    </source>
</evidence>
<sequence length="360" mass="41126">MKKLFALLLMSSFLVMYGAFVSERPFNDGPYVFEQGKKRLVKWVEHGVVKKKTLSSQNYDKFKSEDARYFNPKYLFTDYKNEAAKTFDFSGVKKIAALSDIHGQYDLFIKILKNNGVIDDQNQWVFGDGHFVIVGDVFDRGDKVQECLWFIYQLEQQAEKSGGKVHYLLGNHEVMVLTGDLRYIHDKYRQTEQLLQMPYWQIFGSESVLGAWLRTKPVTMSINDIQFVHGGLSPALAMSKISVAEINSTFSNQIIDAMPEDSIFKDPKVKLLDGSQGPIWYRGYFRDSTFTESKLDGVLDYFDKNHVVVGHTSQYRVASDFSNKVILVDSSIKVGEAGEILLVENGEFFVGNMDGVRRKL</sequence>
<gene>
    <name evidence="3" type="ORF">SAMN04488029_2830</name>
</gene>
<dbReference type="PRINTS" id="PR00114">
    <property type="entry name" value="STPHPHTASE"/>
</dbReference>
<dbReference type="InterPro" id="IPR004843">
    <property type="entry name" value="Calcineurin-like_PHP"/>
</dbReference>
<feature type="chain" id="PRO_5012596819" evidence="1">
    <location>
        <begin position="22"/>
        <end position="360"/>
    </location>
</feature>
<dbReference type="PANTHER" id="PTHR46546:SF4">
    <property type="entry name" value="SHEWANELLA-LIKE PROTEIN PHOSPHATASE 1"/>
    <property type="match status" value="1"/>
</dbReference>
<name>A0A1W2GIC5_REIFA</name>
<dbReference type="SUPFAM" id="SSF56300">
    <property type="entry name" value="Metallo-dependent phosphatases"/>
    <property type="match status" value="1"/>
</dbReference>
<feature type="signal peptide" evidence="1">
    <location>
        <begin position="1"/>
        <end position="21"/>
    </location>
</feature>
<dbReference type="EMBL" id="FWYF01000003">
    <property type="protein sequence ID" value="SMD36321.1"/>
    <property type="molecule type" value="Genomic_DNA"/>
</dbReference>
<dbReference type="Proteomes" id="UP000192472">
    <property type="component" value="Unassembled WGS sequence"/>
</dbReference>
<keyword evidence="1" id="KW-0732">Signal</keyword>
<evidence type="ECO:0000256" key="1">
    <source>
        <dbReference type="SAM" id="SignalP"/>
    </source>
</evidence>
<evidence type="ECO:0000313" key="3">
    <source>
        <dbReference type="EMBL" id="SMD36321.1"/>
    </source>
</evidence>
<keyword evidence="4" id="KW-1185">Reference proteome</keyword>
<proteinExistence type="predicted"/>
<dbReference type="RefSeq" id="WP_084373484.1">
    <property type="nucleotide sequence ID" value="NZ_FWYF01000003.1"/>
</dbReference>
<dbReference type="InterPro" id="IPR029052">
    <property type="entry name" value="Metallo-depent_PP-like"/>
</dbReference>
<feature type="domain" description="Calcineurin-like phosphoesterase" evidence="2">
    <location>
        <begin position="94"/>
        <end position="313"/>
    </location>
</feature>
<accession>A0A1W2GIC5</accession>
<reference evidence="3 4" key="1">
    <citation type="submission" date="2017-04" db="EMBL/GenBank/DDBJ databases">
        <authorList>
            <person name="Afonso C.L."/>
            <person name="Miller P.J."/>
            <person name="Scott M.A."/>
            <person name="Spackman E."/>
            <person name="Goraichik I."/>
            <person name="Dimitrov K.M."/>
            <person name="Suarez D.L."/>
            <person name="Swayne D.E."/>
        </authorList>
    </citation>
    <scope>NUCLEOTIDE SEQUENCE [LARGE SCALE GENOMIC DNA]</scope>
    <source>
        <strain evidence="3 4">DSM 26133</strain>
    </source>
</reference>
<dbReference type="Pfam" id="PF00149">
    <property type="entry name" value="Metallophos"/>
    <property type="match status" value="1"/>
</dbReference>
<dbReference type="InterPro" id="IPR006186">
    <property type="entry name" value="Ser/Thr-sp_prot-phosphatase"/>
</dbReference>
<dbReference type="AlphaFoldDB" id="A0A1W2GIC5"/>
<dbReference type="GO" id="GO:0016787">
    <property type="term" value="F:hydrolase activity"/>
    <property type="evidence" value="ECO:0007669"/>
    <property type="project" value="InterPro"/>
</dbReference>
<evidence type="ECO:0000313" key="4">
    <source>
        <dbReference type="Proteomes" id="UP000192472"/>
    </source>
</evidence>
<dbReference type="STRING" id="692418.SAMN04488029_2830"/>
<organism evidence="3 4">
    <name type="scientific">Reichenbachiella faecimaris</name>
    <dbReference type="NCBI Taxonomy" id="692418"/>
    <lineage>
        <taxon>Bacteria</taxon>
        <taxon>Pseudomonadati</taxon>
        <taxon>Bacteroidota</taxon>
        <taxon>Cytophagia</taxon>
        <taxon>Cytophagales</taxon>
        <taxon>Reichenbachiellaceae</taxon>
        <taxon>Reichenbachiella</taxon>
    </lineage>
</organism>
<dbReference type="OrthoDB" id="7550081at2"/>
<protein>
    <submittedName>
        <fullName evidence="3">Calcineurin-like phosphoesterase</fullName>
    </submittedName>
</protein>
<dbReference type="PANTHER" id="PTHR46546">
    <property type="entry name" value="SHEWANELLA-LIKE PROTEIN PHOSPHATASE 1"/>
    <property type="match status" value="1"/>
</dbReference>